<keyword evidence="1" id="KW-0812">Transmembrane</keyword>
<feature type="transmembrane region" description="Helical" evidence="1">
    <location>
        <begin position="44"/>
        <end position="65"/>
    </location>
</feature>
<comment type="caution">
    <text evidence="3">The sequence shown here is derived from an EMBL/GenBank/DDBJ whole genome shotgun (WGS) entry which is preliminary data.</text>
</comment>
<feature type="transmembrane region" description="Helical" evidence="1">
    <location>
        <begin position="274"/>
        <end position="292"/>
    </location>
</feature>
<protein>
    <submittedName>
        <fullName evidence="3">Glucan phosphoethanolaminetransferase (Alkaline phosphatase superfamily)</fullName>
    </submittedName>
</protein>
<dbReference type="InterPro" id="IPR018677">
    <property type="entry name" value="DUF2157"/>
</dbReference>
<feature type="transmembrane region" description="Helical" evidence="1">
    <location>
        <begin position="200"/>
        <end position="216"/>
    </location>
</feature>
<accession>A0A841GJJ3</accession>
<feature type="transmembrane region" description="Helical" evidence="1">
    <location>
        <begin position="298"/>
        <end position="319"/>
    </location>
</feature>
<keyword evidence="1" id="KW-0472">Membrane</keyword>
<feature type="transmembrane region" description="Helical" evidence="1">
    <location>
        <begin position="104"/>
        <end position="123"/>
    </location>
</feature>
<dbReference type="EMBL" id="JACHGR010000010">
    <property type="protein sequence ID" value="MBB6056856.1"/>
    <property type="molecule type" value="Genomic_DNA"/>
</dbReference>
<feature type="transmembrane region" description="Helical" evidence="1">
    <location>
        <begin position="143"/>
        <end position="161"/>
    </location>
</feature>
<keyword evidence="1" id="KW-1133">Transmembrane helix</keyword>
<dbReference type="AlphaFoldDB" id="A0A841GJJ3"/>
<evidence type="ECO:0000259" key="2">
    <source>
        <dbReference type="Pfam" id="PF09925"/>
    </source>
</evidence>
<name>A0A841GJJ3_9GAMM</name>
<feature type="transmembrane region" description="Helical" evidence="1">
    <location>
        <begin position="228"/>
        <end position="245"/>
    </location>
</feature>
<feature type="transmembrane region" description="Helical" evidence="1">
    <location>
        <begin position="71"/>
        <end position="92"/>
    </location>
</feature>
<proteinExistence type="predicted"/>
<dbReference type="GO" id="GO:0016740">
    <property type="term" value="F:transferase activity"/>
    <property type="evidence" value="ECO:0007669"/>
    <property type="project" value="UniProtKB-KW"/>
</dbReference>
<keyword evidence="4" id="KW-1185">Reference proteome</keyword>
<reference evidence="3 4" key="1">
    <citation type="submission" date="2020-08" db="EMBL/GenBank/DDBJ databases">
        <title>Genomic Encyclopedia of Type Strains, Phase IV (KMG-IV): sequencing the most valuable type-strain genomes for metagenomic binning, comparative biology and taxonomic classification.</title>
        <authorList>
            <person name="Goeker M."/>
        </authorList>
    </citation>
    <scope>NUCLEOTIDE SEQUENCE [LARGE SCALE GENOMIC DNA]</scope>
    <source>
        <strain evidence="3 4">DSM 22975</strain>
    </source>
</reference>
<evidence type="ECO:0000313" key="3">
    <source>
        <dbReference type="EMBL" id="MBB6056856.1"/>
    </source>
</evidence>
<gene>
    <name evidence="3" type="ORF">HNR75_002803</name>
</gene>
<keyword evidence="3" id="KW-0808">Transferase</keyword>
<dbReference type="Proteomes" id="UP000585721">
    <property type="component" value="Unassembled WGS sequence"/>
</dbReference>
<dbReference type="RefSeq" id="WP_188027575.1">
    <property type="nucleotide sequence ID" value="NZ_JACHGR010000010.1"/>
</dbReference>
<dbReference type="Pfam" id="PF09925">
    <property type="entry name" value="DUF2157"/>
    <property type="match status" value="1"/>
</dbReference>
<evidence type="ECO:0000256" key="1">
    <source>
        <dbReference type="SAM" id="Phobius"/>
    </source>
</evidence>
<sequence length="346" mass="39792">MELKQRHLQQASEKGLLTPEQITPLWNYLQNLPAENASFRATHILFYLGGLIAIAAMSLFMTLGWDAFGGIGIFLIACGYGIAACLVADWLLWQQRQPVPAGLLAALAVTMVPLAIYGLQAHLGYWNGAAHTEYRDFHRYIDWRWLMMELGTLLFGALLLWRYRLPFMVMPLAVVLWYLSMDLTPFLFQDEDYSWHHRQQVSMVVGLLMLCLAFYIDLRTRHTLDFAWWLYLFGLMAFWGSLSMQHSDSELSKLGYCLINLLLIATGGMIGRRVFAVFGGMGVAGYLGYLAWDLFRDSLVFPFVLSLIGLGIIWLGLLWQRHEARIQQLLQRYLPAAWRELLTQRR</sequence>
<evidence type="ECO:0000313" key="4">
    <source>
        <dbReference type="Proteomes" id="UP000585721"/>
    </source>
</evidence>
<feature type="transmembrane region" description="Helical" evidence="1">
    <location>
        <begin position="168"/>
        <end position="188"/>
    </location>
</feature>
<feature type="domain" description="DUF2157" evidence="2">
    <location>
        <begin position="13"/>
        <end position="112"/>
    </location>
</feature>
<feature type="transmembrane region" description="Helical" evidence="1">
    <location>
        <begin position="251"/>
        <end position="267"/>
    </location>
</feature>
<organism evidence="3 4">
    <name type="scientific">Tolumonas osonensis</name>
    <dbReference type="NCBI Taxonomy" id="675874"/>
    <lineage>
        <taxon>Bacteria</taxon>
        <taxon>Pseudomonadati</taxon>
        <taxon>Pseudomonadota</taxon>
        <taxon>Gammaproteobacteria</taxon>
        <taxon>Aeromonadales</taxon>
        <taxon>Aeromonadaceae</taxon>
        <taxon>Tolumonas</taxon>
    </lineage>
</organism>